<dbReference type="InterPro" id="IPR012818">
    <property type="entry name" value="CbiE"/>
</dbReference>
<comment type="pathway">
    <text evidence="1">Cofactor biosynthesis; adenosylcobalamin biosynthesis.</text>
</comment>
<keyword evidence="2" id="KW-0169">Cobalamin biosynthesis</keyword>
<evidence type="ECO:0000256" key="2">
    <source>
        <dbReference type="ARBA" id="ARBA00022573"/>
    </source>
</evidence>
<dbReference type="EMBL" id="JAGGJZ010000003">
    <property type="protein sequence ID" value="MBP1889613.1"/>
    <property type="molecule type" value="Genomic_DNA"/>
</dbReference>
<dbReference type="GO" id="GO:0032259">
    <property type="term" value="P:methylation"/>
    <property type="evidence" value="ECO:0007669"/>
    <property type="project" value="UniProtKB-KW"/>
</dbReference>
<dbReference type="GO" id="GO:0008168">
    <property type="term" value="F:methyltransferase activity"/>
    <property type="evidence" value="ECO:0007669"/>
    <property type="project" value="UniProtKB-KW"/>
</dbReference>
<feature type="domain" description="Tetrapyrrole methylase" evidence="6">
    <location>
        <begin position="1"/>
        <end position="179"/>
    </location>
</feature>
<keyword evidence="4 7" id="KW-0808">Transferase</keyword>
<comment type="caution">
    <text evidence="7">The sequence shown here is derived from an EMBL/GenBank/DDBJ whole genome shotgun (WGS) entry which is preliminary data.</text>
</comment>
<keyword evidence="3 7" id="KW-0489">Methyltransferase</keyword>
<dbReference type="PANTHER" id="PTHR43182:SF1">
    <property type="entry name" value="COBALT-PRECORRIN-7 C(5)-METHYLTRANSFERASE"/>
    <property type="match status" value="1"/>
</dbReference>
<dbReference type="InterPro" id="IPR050714">
    <property type="entry name" value="Cobalamin_biosynth_MTase"/>
</dbReference>
<dbReference type="RefSeq" id="WP_209796412.1">
    <property type="nucleotide sequence ID" value="NZ_JAGGJZ010000003.1"/>
</dbReference>
<evidence type="ECO:0000313" key="7">
    <source>
        <dbReference type="EMBL" id="MBP1889613.1"/>
    </source>
</evidence>
<evidence type="ECO:0000256" key="5">
    <source>
        <dbReference type="ARBA" id="ARBA00022691"/>
    </source>
</evidence>
<evidence type="ECO:0000256" key="1">
    <source>
        <dbReference type="ARBA" id="ARBA00004953"/>
    </source>
</evidence>
<dbReference type="CDD" id="cd11644">
    <property type="entry name" value="Precorrin-6Y-MT"/>
    <property type="match status" value="1"/>
</dbReference>
<protein>
    <submittedName>
        <fullName evidence="7">Cobalt-precorrin-7 (C5)-methyltransferase</fullName>
        <ecNumber evidence="7">2.1.1.289</ecNumber>
    </submittedName>
</protein>
<keyword evidence="8" id="KW-1185">Reference proteome</keyword>
<reference evidence="7 8" key="1">
    <citation type="submission" date="2021-03" db="EMBL/GenBank/DDBJ databases">
        <title>Genomic Encyclopedia of Type Strains, Phase IV (KMG-IV): sequencing the most valuable type-strain genomes for metagenomic binning, comparative biology and taxonomic classification.</title>
        <authorList>
            <person name="Goeker M."/>
        </authorList>
    </citation>
    <scope>NUCLEOTIDE SEQUENCE [LARGE SCALE GENOMIC DNA]</scope>
    <source>
        <strain evidence="7 8">DSM 3984</strain>
    </source>
</reference>
<evidence type="ECO:0000313" key="8">
    <source>
        <dbReference type="Proteomes" id="UP000783390"/>
    </source>
</evidence>
<dbReference type="Gene3D" id="3.40.1010.10">
    <property type="entry name" value="Cobalt-precorrin-4 Transmethylase, Domain 1"/>
    <property type="match status" value="1"/>
</dbReference>
<accession>A0ABS4F039</accession>
<evidence type="ECO:0000256" key="3">
    <source>
        <dbReference type="ARBA" id="ARBA00022603"/>
    </source>
</evidence>
<dbReference type="EC" id="2.1.1.289" evidence="7"/>
<dbReference type="InterPro" id="IPR014777">
    <property type="entry name" value="4pyrrole_Mease_sub1"/>
</dbReference>
<dbReference type="SUPFAM" id="SSF53790">
    <property type="entry name" value="Tetrapyrrole methylase"/>
    <property type="match status" value="1"/>
</dbReference>
<name>A0ABS4F039_9CLOT</name>
<keyword evidence="5" id="KW-0949">S-adenosyl-L-methionine</keyword>
<dbReference type="NCBIfam" id="TIGR02467">
    <property type="entry name" value="CbiE"/>
    <property type="match status" value="1"/>
</dbReference>
<dbReference type="InterPro" id="IPR000878">
    <property type="entry name" value="4pyrrol_Mease"/>
</dbReference>
<evidence type="ECO:0000259" key="6">
    <source>
        <dbReference type="Pfam" id="PF00590"/>
    </source>
</evidence>
<dbReference type="Proteomes" id="UP000783390">
    <property type="component" value="Unassembled WGS sequence"/>
</dbReference>
<dbReference type="Pfam" id="PF00590">
    <property type="entry name" value="TP_methylase"/>
    <property type="match status" value="1"/>
</dbReference>
<dbReference type="PANTHER" id="PTHR43182">
    <property type="entry name" value="COBALT-PRECORRIN-6B C(15)-METHYLTRANSFERASE (DECARBOXYLATING)"/>
    <property type="match status" value="1"/>
</dbReference>
<gene>
    <name evidence="7" type="ORF">J2Z53_001196</name>
</gene>
<dbReference type="Gene3D" id="3.30.950.10">
    <property type="entry name" value="Methyltransferase, Cobalt-precorrin-4 Transmethylase, Domain 2"/>
    <property type="match status" value="1"/>
</dbReference>
<dbReference type="InterPro" id="IPR014776">
    <property type="entry name" value="4pyrrole_Mease_sub2"/>
</dbReference>
<proteinExistence type="predicted"/>
<sequence>MIYIVGIGPGNYEYILPKAKEILNKSHKIIGFDRAISSIDFIKKEKIVVKSLKEILNKIEENKNLNISVISSGDPTFYGITNYLNNKIKNPIEIIPGISSFQYLTSKVGVMWSNAYLGSLHGREEEFLIKVKENNISIWLTDKINNPSRLCEILCENNIKAKVTIGENLSYDDEKITIGDPKVLRLENYDSLSVVIIEKL</sequence>
<organism evidence="7 8">
    <name type="scientific">Clostridium moniliforme</name>
    <dbReference type="NCBI Taxonomy" id="39489"/>
    <lineage>
        <taxon>Bacteria</taxon>
        <taxon>Bacillati</taxon>
        <taxon>Bacillota</taxon>
        <taxon>Clostridia</taxon>
        <taxon>Eubacteriales</taxon>
        <taxon>Clostridiaceae</taxon>
        <taxon>Clostridium</taxon>
    </lineage>
</organism>
<evidence type="ECO:0000256" key="4">
    <source>
        <dbReference type="ARBA" id="ARBA00022679"/>
    </source>
</evidence>
<dbReference type="InterPro" id="IPR035996">
    <property type="entry name" value="4pyrrol_Methylase_sf"/>
</dbReference>